<proteinExistence type="predicted"/>
<dbReference type="EMBL" id="ACYG01000005">
    <property type="protein sequence ID" value="EEV18983.1"/>
    <property type="molecule type" value="Genomic_DNA"/>
</dbReference>
<evidence type="ECO:0000313" key="2">
    <source>
        <dbReference type="Proteomes" id="UP000005709"/>
    </source>
</evidence>
<sequence length="38" mass="4634">MKANNFYGINVQRRRQNLLYRSNQLKISILKCPRNRIL</sequence>
<protein>
    <submittedName>
        <fullName evidence="1">Uncharacterized protein</fullName>
    </submittedName>
</protein>
<name>C8PEB0_9BACT</name>
<dbReference type="AlphaFoldDB" id="C8PEB0"/>
<comment type="caution">
    <text evidence="1">The sequence shown here is derived from an EMBL/GenBank/DDBJ whole genome shotgun (WGS) entry which is preliminary data.</text>
</comment>
<dbReference type="Proteomes" id="UP000005709">
    <property type="component" value="Unassembled WGS sequence"/>
</dbReference>
<reference evidence="1 2" key="1">
    <citation type="submission" date="2009-07" db="EMBL/GenBank/DDBJ databases">
        <authorList>
            <person name="Madupu R."/>
            <person name="Sebastian Y."/>
            <person name="Durkin A.S."/>
            <person name="Torralba M."/>
            <person name="Methe B."/>
            <person name="Sutton G.G."/>
            <person name="Strausberg R.L."/>
            <person name="Nelson K.E."/>
        </authorList>
    </citation>
    <scope>NUCLEOTIDE SEQUENCE [LARGE SCALE GENOMIC DNA]</scope>
    <source>
        <strain evidence="1 2">RM3268</strain>
    </source>
</reference>
<accession>C8PEB0</accession>
<organism evidence="1 2">
    <name type="scientific">Campylobacter gracilis RM3268</name>
    <dbReference type="NCBI Taxonomy" id="553220"/>
    <lineage>
        <taxon>Bacteria</taxon>
        <taxon>Pseudomonadati</taxon>
        <taxon>Campylobacterota</taxon>
        <taxon>Epsilonproteobacteria</taxon>
        <taxon>Campylobacterales</taxon>
        <taxon>Campylobacteraceae</taxon>
        <taxon>Campylobacter</taxon>
    </lineage>
</organism>
<evidence type="ECO:0000313" key="1">
    <source>
        <dbReference type="EMBL" id="EEV18983.1"/>
    </source>
</evidence>
<keyword evidence="2" id="KW-1185">Reference proteome</keyword>
<gene>
    <name evidence="1" type="ORF">CAMGR0001_2463</name>
</gene>